<evidence type="ECO:0000256" key="7">
    <source>
        <dbReference type="SAM" id="MobiDB-lite"/>
    </source>
</evidence>
<dbReference type="PROSITE" id="PS51667">
    <property type="entry name" value="WRC"/>
    <property type="match status" value="1"/>
</dbReference>
<dbReference type="GO" id="GO:0006355">
    <property type="term" value="P:regulation of DNA-templated transcription"/>
    <property type="evidence" value="ECO:0007669"/>
    <property type="project" value="InterPro"/>
</dbReference>
<feature type="short sequence motif" description="Bipartite nuclear localization signal" evidence="5">
    <location>
        <begin position="156"/>
        <end position="166"/>
    </location>
</feature>
<keyword evidence="4 5" id="KW-0539">Nucleus</keyword>
<keyword evidence="3 6" id="KW-0010">Activator</keyword>
<keyword evidence="6" id="KW-0805">Transcription regulation</keyword>
<comment type="domain">
    <text evidence="6">The QLQ domain and WRC domain may be involved in protein-protein interaction and DNA-binding, respectively.</text>
</comment>
<dbReference type="PANTHER" id="PTHR31602">
    <property type="entry name" value="GROWTH-REGULATING FACTOR 5"/>
    <property type="match status" value="1"/>
</dbReference>
<dbReference type="Proteomes" id="UP000026960">
    <property type="component" value="Chromosome 3"/>
</dbReference>
<evidence type="ECO:0000256" key="4">
    <source>
        <dbReference type="ARBA" id="ARBA00023242"/>
    </source>
</evidence>
<proteinExistence type="inferred from homology"/>
<dbReference type="GO" id="GO:0005634">
    <property type="term" value="C:nucleus"/>
    <property type="evidence" value="ECO:0007669"/>
    <property type="project" value="UniProtKB-SubCell"/>
</dbReference>
<dbReference type="InterPro" id="IPR014977">
    <property type="entry name" value="WRC_dom"/>
</dbReference>
<evidence type="ECO:0000313" key="11">
    <source>
        <dbReference type="Proteomes" id="UP000026960"/>
    </source>
</evidence>
<dbReference type="GO" id="GO:0005524">
    <property type="term" value="F:ATP binding"/>
    <property type="evidence" value="ECO:0007669"/>
    <property type="project" value="UniProtKB-UniRule"/>
</dbReference>
<feature type="compositionally biased region" description="Basic and acidic residues" evidence="7">
    <location>
        <begin position="191"/>
        <end position="202"/>
    </location>
</feature>
<name>A0A0D3FMB7_9ORYZ</name>
<keyword evidence="11" id="KW-1185">Reference proteome</keyword>
<dbReference type="HOGENOM" id="CLU_054662_0_0_1"/>
<dbReference type="AlphaFoldDB" id="A0A0D3FMB7"/>
<evidence type="ECO:0000313" key="10">
    <source>
        <dbReference type="EnsemblPlants" id="OBART03G29250.1"/>
    </source>
</evidence>
<evidence type="ECO:0000256" key="3">
    <source>
        <dbReference type="ARBA" id="ARBA00023159"/>
    </source>
</evidence>
<feature type="short sequence motif" description="Bipartite nuclear localization signal" evidence="5">
    <location>
        <begin position="184"/>
        <end position="191"/>
    </location>
</feature>
<comment type="similarity">
    <text evidence="2 6">Belongs to the GRF family.</text>
</comment>
<dbReference type="Gramene" id="OBART03G29250.1">
    <property type="protein sequence ID" value="OBART03G29250.1"/>
    <property type="gene ID" value="OBART03G29250"/>
</dbReference>
<evidence type="ECO:0000256" key="2">
    <source>
        <dbReference type="ARBA" id="ARBA00008122"/>
    </source>
</evidence>
<dbReference type="SMART" id="SM00951">
    <property type="entry name" value="QLQ"/>
    <property type="match status" value="1"/>
</dbReference>
<dbReference type="Pfam" id="PF08879">
    <property type="entry name" value="WRC"/>
    <property type="match status" value="1"/>
</dbReference>
<evidence type="ECO:0000256" key="5">
    <source>
        <dbReference type="PROSITE-ProRule" id="PRU01002"/>
    </source>
</evidence>
<feature type="domain" description="QLQ" evidence="8">
    <location>
        <begin position="92"/>
        <end position="127"/>
    </location>
</feature>
<dbReference type="PaxDb" id="65489-OBART03G29250.1"/>
<evidence type="ECO:0000259" key="9">
    <source>
        <dbReference type="PROSITE" id="PS51667"/>
    </source>
</evidence>
<reference evidence="10" key="1">
    <citation type="journal article" date="2009" name="Rice">
        <title>De Novo Next Generation Sequencing of Plant Genomes.</title>
        <authorList>
            <person name="Rounsley S."/>
            <person name="Marri P.R."/>
            <person name="Yu Y."/>
            <person name="He R."/>
            <person name="Sisneros N."/>
            <person name="Goicoechea J.L."/>
            <person name="Lee S.J."/>
            <person name="Angelova A."/>
            <person name="Kudrna D."/>
            <person name="Luo M."/>
            <person name="Affourtit J."/>
            <person name="Desany B."/>
            <person name="Knight J."/>
            <person name="Niazi F."/>
            <person name="Egholm M."/>
            <person name="Wing R.A."/>
        </authorList>
    </citation>
    <scope>NUCLEOTIDE SEQUENCE [LARGE SCALE GENOMIC DNA]</scope>
    <source>
        <strain evidence="10">cv. IRGC 105608</strain>
    </source>
</reference>
<dbReference type="GO" id="GO:0032502">
    <property type="term" value="P:developmental process"/>
    <property type="evidence" value="ECO:0007669"/>
    <property type="project" value="InterPro"/>
</dbReference>
<feature type="region of interest" description="Disordered" evidence="7">
    <location>
        <begin position="184"/>
        <end position="218"/>
    </location>
</feature>
<dbReference type="Pfam" id="PF08880">
    <property type="entry name" value="QLQ"/>
    <property type="match status" value="1"/>
</dbReference>
<dbReference type="PROSITE" id="PS51666">
    <property type="entry name" value="QLQ"/>
    <property type="match status" value="1"/>
</dbReference>
<dbReference type="InterPro" id="IPR031137">
    <property type="entry name" value="GRF"/>
</dbReference>
<dbReference type="PANTHER" id="PTHR31602:SF92">
    <property type="entry name" value="GROWTH-REGULATING FACTOR 9"/>
    <property type="match status" value="1"/>
</dbReference>
<comment type="function">
    <text evidence="6">Transcription activator.</text>
</comment>
<dbReference type="eggNOG" id="ENOG502QRK7">
    <property type="taxonomic scope" value="Eukaryota"/>
</dbReference>
<evidence type="ECO:0000256" key="1">
    <source>
        <dbReference type="ARBA" id="ARBA00004123"/>
    </source>
</evidence>
<dbReference type="InterPro" id="IPR014978">
    <property type="entry name" value="Gln-Leu-Gln_QLQ"/>
</dbReference>
<sequence>MFADFSAAAMELGEVLGLQGLTVPSTKEGDLSLIKRAAAGSFTQAAAASYPSPFLDEQKMLRFAKAAHTLPSGLDFGRENEQRFLLSRTKRPFTPSQWMELEHQALIYKYLNAKAPIPSSLLISISKSFRSSANRMSWRPLYQGFPNADSDPEPGRCRRTDGKKWRCSKEAMADHKYCERHINRNRHRSRKPVENQSRKTVKETPCAGSLPSSVGQGSFKKAKVNEMKPGSISYWTDSLNRTMANKEKGNKAAEENNGPLLNLTNQQPTLSLFSQLKQQNKPEKFNTAGDSESISSNTMLKPWESSNQQNNKSIPFTKMHDRGCLQSVLQNFSLPKDEKMEFQKSKDSNVMTVPSTFYSSPEDPRVSCHAPNMAQMQEDSISSSWEMPQGGPLGEILTNSKNPDDSIMKPEARPYGWLLNLEDHAM</sequence>
<dbReference type="GO" id="GO:0006351">
    <property type="term" value="P:DNA-templated transcription"/>
    <property type="evidence" value="ECO:0007669"/>
    <property type="project" value="UniProtKB-UniRule"/>
</dbReference>
<protein>
    <recommendedName>
        <fullName evidence="6">Growth-regulating factor</fullName>
    </recommendedName>
</protein>
<organism evidence="10">
    <name type="scientific">Oryza barthii</name>
    <dbReference type="NCBI Taxonomy" id="65489"/>
    <lineage>
        <taxon>Eukaryota</taxon>
        <taxon>Viridiplantae</taxon>
        <taxon>Streptophyta</taxon>
        <taxon>Embryophyta</taxon>
        <taxon>Tracheophyta</taxon>
        <taxon>Spermatophyta</taxon>
        <taxon>Magnoliopsida</taxon>
        <taxon>Liliopsida</taxon>
        <taxon>Poales</taxon>
        <taxon>Poaceae</taxon>
        <taxon>BOP clade</taxon>
        <taxon>Oryzoideae</taxon>
        <taxon>Oryzeae</taxon>
        <taxon>Oryzinae</taxon>
        <taxon>Oryza</taxon>
    </lineage>
</organism>
<accession>A0A0D3FMB7</accession>
<comment type="subcellular location">
    <subcellularLocation>
        <location evidence="1 5 6">Nucleus</location>
    </subcellularLocation>
</comment>
<dbReference type="EnsemblPlants" id="OBART03G29250.1">
    <property type="protein sequence ID" value="OBART03G29250.1"/>
    <property type="gene ID" value="OBART03G29250"/>
</dbReference>
<keyword evidence="6" id="KW-0804">Transcription</keyword>
<dbReference type="STRING" id="65489.A0A0D3FMB7"/>
<feature type="domain" description="WRC" evidence="9">
    <location>
        <begin position="151"/>
        <end position="195"/>
    </location>
</feature>
<evidence type="ECO:0000259" key="8">
    <source>
        <dbReference type="PROSITE" id="PS51666"/>
    </source>
</evidence>
<reference evidence="10" key="2">
    <citation type="submission" date="2015-03" db="UniProtKB">
        <authorList>
            <consortium name="EnsemblPlants"/>
        </authorList>
    </citation>
    <scope>IDENTIFICATION</scope>
</reference>
<evidence type="ECO:0000256" key="6">
    <source>
        <dbReference type="RuleBase" id="RU367127"/>
    </source>
</evidence>